<dbReference type="CDD" id="cd07346">
    <property type="entry name" value="ABC_6TM_exporters"/>
    <property type="match status" value="1"/>
</dbReference>
<dbReference type="PANTHER" id="PTHR43394:SF1">
    <property type="entry name" value="ATP-BINDING CASSETTE SUB-FAMILY B MEMBER 10, MITOCHONDRIAL"/>
    <property type="match status" value="1"/>
</dbReference>
<dbReference type="Gene3D" id="3.40.50.300">
    <property type="entry name" value="P-loop containing nucleotide triphosphate hydrolases"/>
    <property type="match status" value="2"/>
</dbReference>
<dbReference type="InterPro" id="IPR039421">
    <property type="entry name" value="Type_1_exporter"/>
</dbReference>
<dbReference type="Gene3D" id="1.20.1560.10">
    <property type="entry name" value="ABC transporter type 1, transmembrane domain"/>
    <property type="match status" value="1"/>
</dbReference>
<organism evidence="9 10">
    <name type="scientific">Jhaorihella thermophila</name>
    <dbReference type="NCBI Taxonomy" id="488547"/>
    <lineage>
        <taxon>Bacteria</taxon>
        <taxon>Pseudomonadati</taxon>
        <taxon>Pseudomonadota</taxon>
        <taxon>Alphaproteobacteria</taxon>
        <taxon>Rhodobacterales</taxon>
        <taxon>Paracoccaceae</taxon>
        <taxon>Jhaorihella</taxon>
    </lineage>
</organism>
<protein>
    <submittedName>
        <fullName evidence="9">ABC-type multidrug transport system, ATPase and permease component</fullName>
    </submittedName>
</protein>
<keyword evidence="2 5" id="KW-0812">Transmembrane</keyword>
<dbReference type="GO" id="GO:0005886">
    <property type="term" value="C:plasma membrane"/>
    <property type="evidence" value="ECO:0007669"/>
    <property type="project" value="UniProtKB-SubCell"/>
</dbReference>
<feature type="transmembrane region" description="Helical" evidence="5">
    <location>
        <begin position="85"/>
        <end position="104"/>
    </location>
</feature>
<comment type="subcellular location">
    <subcellularLocation>
        <location evidence="1">Cell membrane</location>
        <topology evidence="1">Multi-pass membrane protein</topology>
    </subcellularLocation>
</comment>
<dbReference type="SUPFAM" id="SSF52540">
    <property type="entry name" value="P-loop containing nucleoside triphosphate hydrolases"/>
    <property type="match status" value="1"/>
</dbReference>
<dbReference type="CDD" id="cd00038">
    <property type="entry name" value="CAP_ED"/>
    <property type="match status" value="1"/>
</dbReference>
<dbReference type="InterPro" id="IPR018490">
    <property type="entry name" value="cNMP-bd_dom_sf"/>
</dbReference>
<evidence type="ECO:0000259" key="7">
    <source>
        <dbReference type="PROSITE" id="PS50893"/>
    </source>
</evidence>
<dbReference type="Gene3D" id="2.60.120.10">
    <property type="entry name" value="Jelly Rolls"/>
    <property type="match status" value="1"/>
</dbReference>
<keyword evidence="4 5" id="KW-0472">Membrane</keyword>
<dbReference type="GO" id="GO:0005524">
    <property type="term" value="F:ATP binding"/>
    <property type="evidence" value="ECO:0007669"/>
    <property type="project" value="InterPro"/>
</dbReference>
<evidence type="ECO:0000259" key="6">
    <source>
        <dbReference type="PROSITE" id="PS50042"/>
    </source>
</evidence>
<evidence type="ECO:0000256" key="1">
    <source>
        <dbReference type="ARBA" id="ARBA00004651"/>
    </source>
</evidence>
<dbReference type="PROSITE" id="PS50042">
    <property type="entry name" value="CNMP_BINDING_3"/>
    <property type="match status" value="1"/>
</dbReference>
<dbReference type="InterPro" id="IPR027417">
    <property type="entry name" value="P-loop_NTPase"/>
</dbReference>
<keyword evidence="10" id="KW-1185">Reference proteome</keyword>
<evidence type="ECO:0000256" key="5">
    <source>
        <dbReference type="SAM" id="Phobius"/>
    </source>
</evidence>
<feature type="domain" description="ABC transporter" evidence="7">
    <location>
        <begin position="370"/>
        <end position="890"/>
    </location>
</feature>
<accession>A0A1H5VYM3</accession>
<dbReference type="SUPFAM" id="SSF51206">
    <property type="entry name" value="cAMP-binding domain-like"/>
    <property type="match status" value="1"/>
</dbReference>
<dbReference type="Proteomes" id="UP000236742">
    <property type="component" value="Unassembled WGS sequence"/>
</dbReference>
<evidence type="ECO:0000256" key="2">
    <source>
        <dbReference type="ARBA" id="ARBA00022692"/>
    </source>
</evidence>
<feature type="domain" description="Cyclic nucleotide-binding" evidence="6">
    <location>
        <begin position="899"/>
        <end position="1003"/>
    </location>
</feature>
<dbReference type="PANTHER" id="PTHR43394">
    <property type="entry name" value="ATP-DEPENDENT PERMEASE MDL1, MITOCHONDRIAL"/>
    <property type="match status" value="1"/>
</dbReference>
<evidence type="ECO:0000313" key="9">
    <source>
        <dbReference type="EMBL" id="SEF92369.1"/>
    </source>
</evidence>
<evidence type="ECO:0000313" key="10">
    <source>
        <dbReference type="Proteomes" id="UP000236742"/>
    </source>
</evidence>
<dbReference type="SMART" id="SM00100">
    <property type="entry name" value="cNMP"/>
    <property type="match status" value="1"/>
</dbReference>
<dbReference type="GO" id="GO:0015421">
    <property type="term" value="F:ABC-type oligopeptide transporter activity"/>
    <property type="evidence" value="ECO:0007669"/>
    <property type="project" value="TreeGrafter"/>
</dbReference>
<evidence type="ECO:0000259" key="8">
    <source>
        <dbReference type="PROSITE" id="PS50929"/>
    </source>
</evidence>
<keyword evidence="3 5" id="KW-1133">Transmembrane helix</keyword>
<dbReference type="PROSITE" id="PS50929">
    <property type="entry name" value="ABC_TM1F"/>
    <property type="match status" value="1"/>
</dbReference>
<dbReference type="Pfam" id="PF00664">
    <property type="entry name" value="ABC_membrane"/>
    <property type="match status" value="1"/>
</dbReference>
<dbReference type="Pfam" id="PF00027">
    <property type="entry name" value="cNMP_binding"/>
    <property type="match status" value="1"/>
</dbReference>
<name>A0A1H5VYM3_9RHOB</name>
<proteinExistence type="predicted"/>
<dbReference type="InterPro" id="IPR036640">
    <property type="entry name" value="ABC1_TM_sf"/>
</dbReference>
<dbReference type="InterPro" id="IPR014710">
    <property type="entry name" value="RmlC-like_jellyroll"/>
</dbReference>
<dbReference type="AlphaFoldDB" id="A0A1H5VYM3"/>
<gene>
    <name evidence="9" type="ORF">SAMN05421751_10716</name>
</gene>
<dbReference type="InterPro" id="IPR003439">
    <property type="entry name" value="ABC_transporter-like_ATP-bd"/>
</dbReference>
<dbReference type="GO" id="GO:0016887">
    <property type="term" value="F:ATP hydrolysis activity"/>
    <property type="evidence" value="ECO:0007669"/>
    <property type="project" value="InterPro"/>
</dbReference>
<reference evidence="9 10" key="1">
    <citation type="submission" date="2016-10" db="EMBL/GenBank/DDBJ databases">
        <authorList>
            <person name="de Groot N.N."/>
        </authorList>
    </citation>
    <scope>NUCLEOTIDE SEQUENCE [LARGE SCALE GENOMIC DNA]</scope>
    <source>
        <strain evidence="9 10">DSM 23413</strain>
    </source>
</reference>
<sequence length="1023" mass="114570">MIRCRGSRSGAGGRGTRGASAIEQNLFRFIWKYSKRDQLILLVVTVALFPLLYLTLELPKRIINDAIGSPSPTVDLFGVELPQVTFLWVLCGAFLAAVLAHGLLKMRINTMKGVLSERMLRRFRYQLIARTMRFPQPYFERVSQGELVSMITAESEPMGGLMGDAISQPVLQAGQMLTILFFLFAQSVWFGLAAVALIPLQAWLIPRLQRQINQLNKRRIQEVRSLAAEIGETAEGVGTLRVNGGWRYRRALITHRLGRIFDIRFQIYQKKFFMKFLNNFITQLTPFFFYSVGGFLVIEGLVSLGALVAALAAYKDLSSPWKELLAYYNQTQDMAVRWEVIIERFAPPGMIDEKLFEGEPEDCPRLNGDIVLDHVSVRDVDGNIVLDDLNLTMPAGSVIGIAAPGAQDRRALAELLTREVLPSSGKVTVAGYDLNQLHQQVIARRIGHVSSHPVLFRGTFGDNVMMPLRFHPLSDPADPDAFREALRAGNSPDPWPAEWTDPRLAGVEDSEELRRWWLRLISGLGPATALLRRGLDERFDPRNHPELAQRLVELRPKVQQAVREAGLDQYAYFFDPDLYNPALPLAENLLFATARRPITQDVLARQTEFLALLRSQGLDVAIVQRVRDVIEMLRQIFGRDGTDHPLFRRLGLEADIYEKVVDLVEKHGQEEEPELSDEDLATILMVPIRISAEQIGPAFTDEMKERILTQRKAHAARLLQSLGDLFEPLDINRFAPGLTVLENALFGKVSELSGARAEELRRLVTEVLAENGARDLVIELIYDLPVALGGQNLPATFAEPLAFCRATIKRPDILILDQALASFDMETKIAVFRNLRRLLPETTLIYLEPELTNERAFDLFVQIQQGRIVSEEVHGGEEEEGAASADLARKVRALEQTPLFSGLDRRQLRLLAFGARWYEAKAGDVIFRKDDDASDGAYMIIEGEAGLYLPHEDGEDELVAVVGPGSLVGELGLIRKEPRALSMVAKTDLTCLRIGEEEFMAVVENDAAVAFKLLQVVAGYVPT</sequence>
<dbReference type="InterPro" id="IPR000595">
    <property type="entry name" value="cNMP-bd_dom"/>
</dbReference>
<feature type="domain" description="ABC transmembrane type-1" evidence="8">
    <location>
        <begin position="60"/>
        <end position="333"/>
    </location>
</feature>
<dbReference type="InterPro" id="IPR011527">
    <property type="entry name" value="ABC1_TM_dom"/>
</dbReference>
<dbReference type="SUPFAM" id="SSF90123">
    <property type="entry name" value="ABC transporter transmembrane region"/>
    <property type="match status" value="1"/>
</dbReference>
<feature type="transmembrane region" description="Helical" evidence="5">
    <location>
        <begin position="177"/>
        <end position="198"/>
    </location>
</feature>
<evidence type="ECO:0000256" key="4">
    <source>
        <dbReference type="ARBA" id="ARBA00023136"/>
    </source>
</evidence>
<dbReference type="EMBL" id="FNVD01000007">
    <property type="protein sequence ID" value="SEF92369.1"/>
    <property type="molecule type" value="Genomic_DNA"/>
</dbReference>
<feature type="transmembrane region" description="Helical" evidence="5">
    <location>
        <begin position="39"/>
        <end position="56"/>
    </location>
</feature>
<dbReference type="PROSITE" id="PS50893">
    <property type="entry name" value="ABC_TRANSPORTER_2"/>
    <property type="match status" value="1"/>
</dbReference>
<evidence type="ECO:0000256" key="3">
    <source>
        <dbReference type="ARBA" id="ARBA00022989"/>
    </source>
</evidence>